<dbReference type="STRING" id="282683.SAMN04488105_110143"/>
<reference evidence="3" key="1">
    <citation type="submission" date="2016-10" db="EMBL/GenBank/DDBJ databases">
        <authorList>
            <person name="Varghese N."/>
            <person name="Submissions S."/>
        </authorList>
    </citation>
    <scope>NUCLEOTIDE SEQUENCE [LARGE SCALE GENOMIC DNA]</scope>
    <source>
        <strain evidence="3">DSM 10146</strain>
    </source>
</reference>
<evidence type="ECO:0000256" key="1">
    <source>
        <dbReference type="SAM" id="Phobius"/>
    </source>
</evidence>
<organism evidence="2 3">
    <name type="scientific">Salipiger thiooxidans</name>
    <dbReference type="NCBI Taxonomy" id="282683"/>
    <lineage>
        <taxon>Bacteria</taxon>
        <taxon>Pseudomonadati</taxon>
        <taxon>Pseudomonadota</taxon>
        <taxon>Alphaproteobacteria</taxon>
        <taxon>Rhodobacterales</taxon>
        <taxon>Roseobacteraceae</taxon>
        <taxon>Salipiger</taxon>
    </lineage>
</organism>
<dbReference type="AlphaFoldDB" id="A0A1G7H8U9"/>
<sequence>MIVIAGVLIGAILGGLTARRRKGNTADIAQFVVVYAIAFGLLGLVATIVLEKVAS</sequence>
<protein>
    <submittedName>
        <fullName evidence="2">PEP-CTERM protein-sorting domain-containing protein</fullName>
    </submittedName>
</protein>
<evidence type="ECO:0000313" key="2">
    <source>
        <dbReference type="EMBL" id="SDE96857.1"/>
    </source>
</evidence>
<proteinExistence type="predicted"/>
<keyword evidence="1" id="KW-0812">Transmembrane</keyword>
<dbReference type="RefSeq" id="WP_008886047.1">
    <property type="nucleotide sequence ID" value="NZ_FNAV01000010.1"/>
</dbReference>
<dbReference type="Proteomes" id="UP000198994">
    <property type="component" value="Unassembled WGS sequence"/>
</dbReference>
<feature type="transmembrane region" description="Helical" evidence="1">
    <location>
        <begin position="28"/>
        <end position="50"/>
    </location>
</feature>
<keyword evidence="3" id="KW-1185">Reference proteome</keyword>
<accession>A0A1G7H8U9</accession>
<keyword evidence="1" id="KW-1133">Transmembrane helix</keyword>
<gene>
    <name evidence="2" type="ORF">SAMN04488105_110143</name>
</gene>
<dbReference type="OrthoDB" id="7876494at2"/>
<dbReference type="EMBL" id="FNAV01000010">
    <property type="protein sequence ID" value="SDE96857.1"/>
    <property type="molecule type" value="Genomic_DNA"/>
</dbReference>
<keyword evidence="1" id="KW-0472">Membrane</keyword>
<name>A0A1G7H8U9_9RHOB</name>
<evidence type="ECO:0000313" key="3">
    <source>
        <dbReference type="Proteomes" id="UP000198994"/>
    </source>
</evidence>